<dbReference type="CDD" id="cd11029">
    <property type="entry name" value="CYP107-like"/>
    <property type="match status" value="1"/>
</dbReference>
<keyword evidence="6 7" id="KW-0503">Monooxygenase</keyword>
<comment type="similarity">
    <text evidence="1 7">Belongs to the cytochrome P450 family.</text>
</comment>
<organism evidence="8 9">
    <name type="scientific">Lentzea xinjiangensis</name>
    <dbReference type="NCBI Taxonomy" id="402600"/>
    <lineage>
        <taxon>Bacteria</taxon>
        <taxon>Bacillati</taxon>
        <taxon>Actinomycetota</taxon>
        <taxon>Actinomycetes</taxon>
        <taxon>Pseudonocardiales</taxon>
        <taxon>Pseudonocardiaceae</taxon>
        <taxon>Lentzea</taxon>
    </lineage>
</organism>
<evidence type="ECO:0000256" key="4">
    <source>
        <dbReference type="ARBA" id="ARBA00023002"/>
    </source>
</evidence>
<dbReference type="Proteomes" id="UP000199352">
    <property type="component" value="Unassembled WGS sequence"/>
</dbReference>
<keyword evidence="9" id="KW-1185">Reference proteome</keyword>
<evidence type="ECO:0000313" key="9">
    <source>
        <dbReference type="Proteomes" id="UP000199352"/>
    </source>
</evidence>
<evidence type="ECO:0000256" key="6">
    <source>
        <dbReference type="ARBA" id="ARBA00023033"/>
    </source>
</evidence>
<evidence type="ECO:0000313" key="8">
    <source>
        <dbReference type="EMBL" id="SER89777.1"/>
    </source>
</evidence>
<reference evidence="9" key="1">
    <citation type="submission" date="2016-10" db="EMBL/GenBank/DDBJ databases">
        <authorList>
            <person name="Varghese N."/>
            <person name="Submissions S."/>
        </authorList>
    </citation>
    <scope>NUCLEOTIDE SEQUENCE [LARGE SCALE GENOMIC DNA]</scope>
    <source>
        <strain evidence="9">CGMCC 4.3525</strain>
    </source>
</reference>
<dbReference type="PROSITE" id="PS00086">
    <property type="entry name" value="CYTOCHROME_P450"/>
    <property type="match status" value="1"/>
</dbReference>
<dbReference type="InterPro" id="IPR001128">
    <property type="entry name" value="Cyt_P450"/>
</dbReference>
<dbReference type="GO" id="GO:0005506">
    <property type="term" value="F:iron ion binding"/>
    <property type="evidence" value="ECO:0007669"/>
    <property type="project" value="InterPro"/>
</dbReference>
<accession>A0A1H9SY66</accession>
<protein>
    <submittedName>
        <fullName evidence="8">Cytochrome P450</fullName>
    </submittedName>
</protein>
<dbReference type="EMBL" id="FOFR01000017">
    <property type="protein sequence ID" value="SER89777.1"/>
    <property type="molecule type" value="Genomic_DNA"/>
</dbReference>
<dbReference type="AlphaFoldDB" id="A0A1H9SY66"/>
<dbReference type="GO" id="GO:0020037">
    <property type="term" value="F:heme binding"/>
    <property type="evidence" value="ECO:0007669"/>
    <property type="project" value="InterPro"/>
</dbReference>
<dbReference type="RefSeq" id="WP_089956888.1">
    <property type="nucleotide sequence ID" value="NZ_FOFR01000017.1"/>
</dbReference>
<dbReference type="Gene3D" id="1.10.630.10">
    <property type="entry name" value="Cytochrome P450"/>
    <property type="match status" value="1"/>
</dbReference>
<evidence type="ECO:0000256" key="5">
    <source>
        <dbReference type="ARBA" id="ARBA00023004"/>
    </source>
</evidence>
<dbReference type="InterPro" id="IPR002397">
    <property type="entry name" value="Cyt_P450_B"/>
</dbReference>
<evidence type="ECO:0000256" key="1">
    <source>
        <dbReference type="ARBA" id="ARBA00010617"/>
    </source>
</evidence>
<evidence type="ECO:0000256" key="3">
    <source>
        <dbReference type="ARBA" id="ARBA00022723"/>
    </source>
</evidence>
<dbReference type="FunFam" id="1.10.630.10:FF:000018">
    <property type="entry name" value="Cytochrome P450 monooxygenase"/>
    <property type="match status" value="1"/>
</dbReference>
<dbReference type="Pfam" id="PF00067">
    <property type="entry name" value="p450"/>
    <property type="match status" value="1"/>
</dbReference>
<keyword evidence="5 7" id="KW-0408">Iron</keyword>
<dbReference type="GO" id="GO:0004497">
    <property type="term" value="F:monooxygenase activity"/>
    <property type="evidence" value="ECO:0007669"/>
    <property type="project" value="UniProtKB-KW"/>
</dbReference>
<dbReference type="GO" id="GO:0016705">
    <property type="term" value="F:oxidoreductase activity, acting on paired donors, with incorporation or reduction of molecular oxygen"/>
    <property type="evidence" value="ECO:0007669"/>
    <property type="project" value="InterPro"/>
</dbReference>
<gene>
    <name evidence="8" type="ORF">SAMN05216188_11748</name>
</gene>
<name>A0A1H9SY66_9PSEU</name>
<dbReference type="STRING" id="402600.SAMN05216188_11748"/>
<dbReference type="PRINTS" id="PR00359">
    <property type="entry name" value="BP450"/>
</dbReference>
<dbReference type="InterPro" id="IPR017972">
    <property type="entry name" value="Cyt_P450_CS"/>
</dbReference>
<dbReference type="PANTHER" id="PTHR46696">
    <property type="entry name" value="P450, PUTATIVE (EUROFUNG)-RELATED"/>
    <property type="match status" value="1"/>
</dbReference>
<evidence type="ECO:0000256" key="7">
    <source>
        <dbReference type="RuleBase" id="RU000461"/>
    </source>
</evidence>
<dbReference type="SUPFAM" id="SSF48264">
    <property type="entry name" value="Cytochrome P450"/>
    <property type="match status" value="1"/>
</dbReference>
<evidence type="ECO:0000256" key="2">
    <source>
        <dbReference type="ARBA" id="ARBA00022617"/>
    </source>
</evidence>
<dbReference type="InterPro" id="IPR036396">
    <property type="entry name" value="Cyt_P450_sf"/>
</dbReference>
<keyword evidence="2 7" id="KW-0349">Heme</keyword>
<dbReference type="PANTHER" id="PTHR46696:SF1">
    <property type="entry name" value="CYTOCHROME P450 YJIB-RELATED"/>
    <property type="match status" value="1"/>
</dbReference>
<sequence>MVTPTSITELDPADPSFVANPHPTYARLRANSPVQLVALPNGTRFWIITGHDEARLAMSDHRLGKDPGLAAEHLRSGPNPLLSEKRPFGNHLLTSDPPDHSRLRKLVNKTFTVRRISALSPRIREISDGLLDDLTGRAQFDLVEDYASLLPTSVICELLGVPYDDRGQFRTWSTAVVSPNGGSAEQRDTAGYELRTYLSELIRLKAVTPADDLLSELVAVSEDGDRLSSAELLSMAFLLLVVGHETTVNLIGNAALALMRNPEQLARLAADPGLVDGAIDELIRYDGPIETSTWRLAITDLRIGAAEIRQGDAVLVALAAANRDPEHFPAPDLLNITRDASRHLGFGHGIHYCLGAQLARAEARTAFRRLSPMLRDHELAVPEEQLEWRPGLLARGLFRLPLRRITA</sequence>
<dbReference type="OrthoDB" id="5500002at2"/>
<proteinExistence type="inferred from homology"/>
<keyword evidence="3 7" id="KW-0479">Metal-binding</keyword>
<keyword evidence="4 7" id="KW-0560">Oxidoreductase</keyword>